<gene>
    <name evidence="2" type="ORF">DR999_PMT16754</name>
</gene>
<evidence type="ECO:0000313" key="3">
    <source>
        <dbReference type="Proteomes" id="UP000297703"/>
    </source>
</evidence>
<organism evidence="2 3">
    <name type="scientific">Platysternon megacephalum</name>
    <name type="common">big-headed turtle</name>
    <dbReference type="NCBI Taxonomy" id="55544"/>
    <lineage>
        <taxon>Eukaryota</taxon>
        <taxon>Metazoa</taxon>
        <taxon>Chordata</taxon>
        <taxon>Craniata</taxon>
        <taxon>Vertebrata</taxon>
        <taxon>Euteleostomi</taxon>
        <taxon>Archelosauria</taxon>
        <taxon>Testudinata</taxon>
        <taxon>Testudines</taxon>
        <taxon>Cryptodira</taxon>
        <taxon>Durocryptodira</taxon>
        <taxon>Testudinoidea</taxon>
        <taxon>Platysternidae</taxon>
        <taxon>Platysternon</taxon>
    </lineage>
</organism>
<comment type="caution">
    <text evidence="2">The sequence shown here is derived from an EMBL/GenBank/DDBJ whole genome shotgun (WGS) entry which is preliminary data.</text>
</comment>
<protein>
    <submittedName>
        <fullName evidence="2">Smoothened-like protein</fullName>
    </submittedName>
</protein>
<accession>A0A4D9DXT3</accession>
<evidence type="ECO:0000256" key="1">
    <source>
        <dbReference type="SAM" id="MobiDB-lite"/>
    </source>
</evidence>
<sequence length="133" mass="13784">MLRCVPGLGGAGRGQPERSSPGRARERGSAESAKALAAAGRVERQGIRLGKAQGKTCSSAGPCAGGEAAFAAGGRTPARLGSPCPRQQLALSHKQQELYRTPADFRVSLAEPRRESRLCCISPGSAQRLDSGK</sequence>
<dbReference type="Proteomes" id="UP000297703">
    <property type="component" value="Unassembled WGS sequence"/>
</dbReference>
<proteinExistence type="predicted"/>
<evidence type="ECO:0000313" key="2">
    <source>
        <dbReference type="EMBL" id="TFK01068.1"/>
    </source>
</evidence>
<name>A0A4D9DXT3_9SAUR</name>
<reference evidence="2 3" key="1">
    <citation type="submission" date="2019-04" db="EMBL/GenBank/DDBJ databases">
        <title>Draft genome of the big-headed turtle Platysternon megacephalum.</title>
        <authorList>
            <person name="Gong S."/>
        </authorList>
    </citation>
    <scope>NUCLEOTIDE SEQUENCE [LARGE SCALE GENOMIC DNA]</scope>
    <source>
        <strain evidence="2">DO16091913</strain>
        <tissue evidence="2">Muscle</tissue>
    </source>
</reference>
<keyword evidence="3" id="KW-1185">Reference proteome</keyword>
<feature type="compositionally biased region" description="Low complexity" evidence="1">
    <location>
        <begin position="30"/>
        <end position="39"/>
    </location>
</feature>
<dbReference type="EMBL" id="QXTE01000241">
    <property type="protein sequence ID" value="TFK01068.1"/>
    <property type="molecule type" value="Genomic_DNA"/>
</dbReference>
<feature type="region of interest" description="Disordered" evidence="1">
    <location>
        <begin position="1"/>
        <end position="39"/>
    </location>
</feature>
<dbReference type="AlphaFoldDB" id="A0A4D9DXT3"/>
<reference evidence="2 3" key="2">
    <citation type="submission" date="2019-04" db="EMBL/GenBank/DDBJ databases">
        <title>The genome sequence of big-headed turtle.</title>
        <authorList>
            <person name="Gong S."/>
        </authorList>
    </citation>
    <scope>NUCLEOTIDE SEQUENCE [LARGE SCALE GENOMIC DNA]</scope>
    <source>
        <strain evidence="2">DO16091913</strain>
        <tissue evidence="2">Muscle</tissue>
    </source>
</reference>